<dbReference type="SUPFAM" id="SSF46785">
    <property type="entry name" value="Winged helix' DNA-binding domain"/>
    <property type="match status" value="1"/>
</dbReference>
<dbReference type="Pfam" id="PF00126">
    <property type="entry name" value="HTH_1"/>
    <property type="match status" value="1"/>
</dbReference>
<dbReference type="Gene3D" id="1.10.10.10">
    <property type="entry name" value="Winged helix-like DNA-binding domain superfamily/Winged helix DNA-binding domain"/>
    <property type="match status" value="1"/>
</dbReference>
<dbReference type="Pfam" id="PF03466">
    <property type="entry name" value="LysR_substrate"/>
    <property type="match status" value="1"/>
</dbReference>
<sequence length="317" mass="35795">MNLIPEESSVTIDYASLRQLDLNLLLAFDILVEEASVTQAAEKLNMSQSAMSHALKRLRAVLGDPILIRTSQRQMEVTPYAREISPQVRQVLTDIQETLLAKDVFDPATAQEDFRIATNDYVEATLSAHLLPELMQQAPEIQVRIAGMDKDTALASLDNNSIDLFIGAGLDLKRWHIREALYPEEFVCVVQSDCPLTELSLEEYASRSHILVSLQDDFRGVGDLILEQQQQSRQVVWSTPHFMAVPFMLANSDCVALLPKRMAERCAREMGLKLLPPPIDVTGFTVSMVWHQRHNNRPQHQWLRSQLIAAAQRLSDL</sequence>
<dbReference type="PRINTS" id="PR00039">
    <property type="entry name" value="HTHLYSR"/>
</dbReference>
<accession>A0A2W1JYE2</accession>
<evidence type="ECO:0000256" key="4">
    <source>
        <dbReference type="ARBA" id="ARBA00023163"/>
    </source>
</evidence>
<dbReference type="GO" id="GO:0003700">
    <property type="term" value="F:DNA-binding transcription factor activity"/>
    <property type="evidence" value="ECO:0007669"/>
    <property type="project" value="InterPro"/>
</dbReference>
<dbReference type="EMBL" id="PQWO01000006">
    <property type="protein sequence ID" value="PZD73237.1"/>
    <property type="molecule type" value="Genomic_DNA"/>
</dbReference>
<dbReference type="GO" id="GO:0003677">
    <property type="term" value="F:DNA binding"/>
    <property type="evidence" value="ECO:0007669"/>
    <property type="project" value="UniProtKB-KW"/>
</dbReference>
<evidence type="ECO:0000256" key="3">
    <source>
        <dbReference type="ARBA" id="ARBA00023125"/>
    </source>
</evidence>
<dbReference type="InterPro" id="IPR005119">
    <property type="entry name" value="LysR_subst-bd"/>
</dbReference>
<dbReference type="InterPro" id="IPR036390">
    <property type="entry name" value="WH_DNA-bd_sf"/>
</dbReference>
<feature type="domain" description="HTH lysR-type" evidence="5">
    <location>
        <begin position="20"/>
        <end position="78"/>
    </location>
</feature>
<comment type="similarity">
    <text evidence="1">Belongs to the LysR transcriptional regulatory family.</text>
</comment>
<dbReference type="InterPro" id="IPR036388">
    <property type="entry name" value="WH-like_DNA-bd_sf"/>
</dbReference>
<dbReference type="PANTHER" id="PTHR30118:SF15">
    <property type="entry name" value="TRANSCRIPTIONAL REGULATORY PROTEIN"/>
    <property type="match status" value="1"/>
</dbReference>
<gene>
    <name evidence="6" type="primary">pcpR_2</name>
    <name evidence="6" type="ORF">C1752_02416</name>
</gene>
<dbReference type="Proteomes" id="UP000248857">
    <property type="component" value="Unassembled WGS sequence"/>
</dbReference>
<dbReference type="InterPro" id="IPR050389">
    <property type="entry name" value="LysR-type_TF"/>
</dbReference>
<dbReference type="RefSeq" id="WP_233501551.1">
    <property type="nucleotide sequence ID" value="NZ_CAWNWM010000006.1"/>
</dbReference>
<evidence type="ECO:0000313" key="6">
    <source>
        <dbReference type="EMBL" id="PZD73237.1"/>
    </source>
</evidence>
<dbReference type="InterPro" id="IPR000847">
    <property type="entry name" value="LysR_HTH_N"/>
</dbReference>
<keyword evidence="4" id="KW-0804">Transcription</keyword>
<keyword evidence="2" id="KW-0805">Transcription regulation</keyword>
<comment type="caution">
    <text evidence="6">The sequence shown here is derived from an EMBL/GenBank/DDBJ whole genome shotgun (WGS) entry which is preliminary data.</text>
</comment>
<name>A0A2W1JYE2_9CYAN</name>
<dbReference type="AlphaFoldDB" id="A0A2W1JYE2"/>
<dbReference type="CDD" id="cd08464">
    <property type="entry name" value="PBP2_DntR_like_2"/>
    <property type="match status" value="1"/>
</dbReference>
<evidence type="ECO:0000256" key="2">
    <source>
        <dbReference type="ARBA" id="ARBA00023015"/>
    </source>
</evidence>
<reference evidence="6 7" key="1">
    <citation type="journal article" date="2018" name="Sci. Rep.">
        <title>A novel species of the marine cyanobacterium Acaryochloris with a unique pigment content and lifestyle.</title>
        <authorList>
            <person name="Partensky F."/>
            <person name="Six C."/>
            <person name="Ratin M."/>
            <person name="Garczarek L."/>
            <person name="Vaulot D."/>
            <person name="Probert I."/>
            <person name="Calteau A."/>
            <person name="Gourvil P."/>
            <person name="Marie D."/>
            <person name="Grebert T."/>
            <person name="Bouchier C."/>
            <person name="Le Panse S."/>
            <person name="Gachenot M."/>
            <person name="Rodriguez F."/>
            <person name="Garrido J.L."/>
        </authorList>
    </citation>
    <scope>NUCLEOTIDE SEQUENCE [LARGE SCALE GENOMIC DNA]</scope>
    <source>
        <strain evidence="6 7">RCC1774</strain>
    </source>
</reference>
<protein>
    <submittedName>
        <fullName evidence="6">PCP degradation transcriptional activation protein</fullName>
    </submittedName>
</protein>
<keyword evidence="7" id="KW-1185">Reference proteome</keyword>
<dbReference type="PROSITE" id="PS50931">
    <property type="entry name" value="HTH_LYSR"/>
    <property type="match status" value="1"/>
</dbReference>
<evidence type="ECO:0000313" key="7">
    <source>
        <dbReference type="Proteomes" id="UP000248857"/>
    </source>
</evidence>
<dbReference type="Gene3D" id="3.40.190.10">
    <property type="entry name" value="Periplasmic binding protein-like II"/>
    <property type="match status" value="2"/>
</dbReference>
<dbReference type="PANTHER" id="PTHR30118">
    <property type="entry name" value="HTH-TYPE TRANSCRIPTIONAL REGULATOR LEUO-RELATED"/>
    <property type="match status" value="1"/>
</dbReference>
<evidence type="ECO:0000259" key="5">
    <source>
        <dbReference type="PROSITE" id="PS50931"/>
    </source>
</evidence>
<proteinExistence type="inferred from homology"/>
<organism evidence="6 7">
    <name type="scientific">Acaryochloris thomasi RCC1774</name>
    <dbReference type="NCBI Taxonomy" id="1764569"/>
    <lineage>
        <taxon>Bacteria</taxon>
        <taxon>Bacillati</taxon>
        <taxon>Cyanobacteriota</taxon>
        <taxon>Cyanophyceae</taxon>
        <taxon>Acaryochloridales</taxon>
        <taxon>Acaryochloridaceae</taxon>
        <taxon>Acaryochloris</taxon>
        <taxon>Acaryochloris thomasi</taxon>
    </lineage>
</organism>
<dbReference type="SUPFAM" id="SSF53850">
    <property type="entry name" value="Periplasmic binding protein-like II"/>
    <property type="match status" value="1"/>
</dbReference>
<evidence type="ECO:0000256" key="1">
    <source>
        <dbReference type="ARBA" id="ARBA00009437"/>
    </source>
</evidence>
<keyword evidence="3" id="KW-0238">DNA-binding</keyword>